<accession>A0AA42VVU8</accession>
<reference evidence="2" key="1">
    <citation type="submission" date="2022-09" db="EMBL/GenBank/DDBJ databases">
        <title>Intensive care unit water sources are persistently colonized with multi-drug resistant bacteria and are the site of extensive horizontal gene transfer of antibiotic resistance genes.</title>
        <authorList>
            <person name="Diorio-Toth L."/>
        </authorList>
    </citation>
    <scope>NUCLEOTIDE SEQUENCE</scope>
    <source>
        <strain evidence="2">GD03796</strain>
    </source>
</reference>
<comment type="caution">
    <text evidence="2">The sequence shown here is derived from an EMBL/GenBank/DDBJ whole genome shotgun (WGS) entry which is preliminary data.</text>
</comment>
<evidence type="ECO:0000313" key="2">
    <source>
        <dbReference type="EMBL" id="MDH1897339.1"/>
    </source>
</evidence>
<dbReference type="Pfam" id="PF20473">
    <property type="entry name" value="MmeI_Mtase"/>
    <property type="match status" value="1"/>
</dbReference>
<sequence>MFIFDRNMHLGTLGRSDEQRANMQAVFNNDKTLGYLDFVACWFWKGAQYIQGSRAELALVSTNSVCQGEQVATLWPRIFNLGLSIHLAYPTFPWAKLTL</sequence>
<proteinExistence type="predicted"/>
<organism evidence="2 3">
    <name type="scientific">Aeromonas caviae</name>
    <name type="common">Aeromonas punctata</name>
    <dbReference type="NCBI Taxonomy" id="648"/>
    <lineage>
        <taxon>Bacteria</taxon>
        <taxon>Pseudomonadati</taxon>
        <taxon>Pseudomonadota</taxon>
        <taxon>Gammaproteobacteria</taxon>
        <taxon>Aeromonadales</taxon>
        <taxon>Aeromonadaceae</taxon>
        <taxon>Aeromonas</taxon>
    </lineage>
</organism>
<dbReference type="InterPro" id="IPR046816">
    <property type="entry name" value="MmeI_Mtase"/>
</dbReference>
<gene>
    <name evidence="2" type="ORF">N5I07_07135</name>
</gene>
<feature type="domain" description="MmeI-like DNA-methyltransferase" evidence="1">
    <location>
        <begin position="6"/>
        <end position="96"/>
    </location>
</feature>
<dbReference type="EMBL" id="JAOCFT010000001">
    <property type="protein sequence ID" value="MDH1897339.1"/>
    <property type="molecule type" value="Genomic_DNA"/>
</dbReference>
<dbReference type="Proteomes" id="UP001160758">
    <property type="component" value="Unassembled WGS sequence"/>
</dbReference>
<name>A0AA42VVU8_AERCA</name>
<evidence type="ECO:0000259" key="1">
    <source>
        <dbReference type="Pfam" id="PF20473"/>
    </source>
</evidence>
<protein>
    <recommendedName>
        <fullName evidence="1">MmeI-like DNA-methyltransferase domain-containing protein</fullName>
    </recommendedName>
</protein>
<evidence type="ECO:0000313" key="3">
    <source>
        <dbReference type="Proteomes" id="UP001160758"/>
    </source>
</evidence>
<dbReference type="RefSeq" id="WP_210601732.1">
    <property type="nucleotide sequence ID" value="NZ_JANKLU010000196.1"/>
</dbReference>
<dbReference type="AlphaFoldDB" id="A0AA42VVU8"/>